<comment type="caution">
    <text evidence="6">The sequence shown here is derived from an EMBL/GenBank/DDBJ whole genome shotgun (WGS) entry which is preliminary data.</text>
</comment>
<comment type="cofactor">
    <cofactor evidence="1">
        <name>Zn(2+)</name>
        <dbReference type="ChEBI" id="CHEBI:29105"/>
    </cofactor>
</comment>
<dbReference type="Proteomes" id="UP000618943">
    <property type="component" value="Unassembled WGS sequence"/>
</dbReference>
<evidence type="ECO:0000256" key="1">
    <source>
        <dbReference type="ARBA" id="ARBA00001947"/>
    </source>
</evidence>
<dbReference type="Gene3D" id="3.60.15.10">
    <property type="entry name" value="Ribonuclease Z/Hydroxyacylglutathione hydrolase-like"/>
    <property type="match status" value="1"/>
</dbReference>
<dbReference type="InterPro" id="IPR036866">
    <property type="entry name" value="RibonucZ/Hydroxyglut_hydro"/>
</dbReference>
<evidence type="ECO:0000256" key="4">
    <source>
        <dbReference type="ARBA" id="ARBA00022833"/>
    </source>
</evidence>
<keyword evidence="4" id="KW-0862">Zinc</keyword>
<evidence type="ECO:0000256" key="3">
    <source>
        <dbReference type="ARBA" id="ARBA00022801"/>
    </source>
</evidence>
<keyword evidence="2" id="KW-0479">Metal-binding</keyword>
<reference evidence="6 7" key="1">
    <citation type="submission" date="2020-12" db="EMBL/GenBank/DDBJ databases">
        <title>YIM B01967 draft genome.</title>
        <authorList>
            <person name="Yan X."/>
        </authorList>
    </citation>
    <scope>NUCLEOTIDE SEQUENCE [LARGE SCALE GENOMIC DNA]</scope>
    <source>
        <strain evidence="6 7">YIM B01967</strain>
    </source>
</reference>
<organism evidence="6 7">
    <name type="scientific">Viridibacillus soli</name>
    <dbReference type="NCBI Taxonomy" id="2798301"/>
    <lineage>
        <taxon>Bacteria</taxon>
        <taxon>Bacillati</taxon>
        <taxon>Bacillota</taxon>
        <taxon>Bacilli</taxon>
        <taxon>Bacillales</taxon>
        <taxon>Caryophanaceae</taxon>
        <taxon>Viridibacillus</taxon>
    </lineage>
</organism>
<keyword evidence="3" id="KW-0378">Hydrolase</keyword>
<dbReference type="EMBL" id="JAEOAH010000029">
    <property type="protein sequence ID" value="MBK3496395.1"/>
    <property type="molecule type" value="Genomic_DNA"/>
</dbReference>
<dbReference type="InterPro" id="IPR001279">
    <property type="entry name" value="Metallo-B-lactamas"/>
</dbReference>
<dbReference type="PANTHER" id="PTHR46233">
    <property type="entry name" value="HYDROXYACYLGLUTATHIONE HYDROLASE GLOC"/>
    <property type="match status" value="1"/>
</dbReference>
<feature type="domain" description="Metallo-beta-lactamase" evidence="5">
    <location>
        <begin position="26"/>
        <end position="95"/>
    </location>
</feature>
<dbReference type="SUPFAM" id="SSF56281">
    <property type="entry name" value="Metallo-hydrolase/oxidoreductase"/>
    <property type="match status" value="1"/>
</dbReference>
<dbReference type="RefSeq" id="WP_200749863.1">
    <property type="nucleotide sequence ID" value="NZ_JAEOAH010000029.1"/>
</dbReference>
<dbReference type="InterPro" id="IPR051453">
    <property type="entry name" value="MBL_Glyoxalase_II"/>
</dbReference>
<dbReference type="PANTHER" id="PTHR46233:SF3">
    <property type="entry name" value="HYDROXYACYLGLUTATHIONE HYDROLASE GLOC"/>
    <property type="match status" value="1"/>
</dbReference>
<sequence length="116" mass="12910">MLCFLECLPLDYSVEKEGALHNCSFTLQILFTLGHSLGDIFYHVNEEGIIISGDVLFKGGVGRTDIDWGDQNTIIETICKKLLTLPEKALVLSGHGAVTDIQIEQEKNPFLKDFLL</sequence>
<protein>
    <recommendedName>
        <fullName evidence="5">Metallo-beta-lactamase domain-containing protein</fullName>
    </recommendedName>
</protein>
<evidence type="ECO:0000256" key="2">
    <source>
        <dbReference type="ARBA" id="ARBA00022723"/>
    </source>
</evidence>
<evidence type="ECO:0000313" key="6">
    <source>
        <dbReference type="EMBL" id="MBK3496395.1"/>
    </source>
</evidence>
<keyword evidence="7" id="KW-1185">Reference proteome</keyword>
<dbReference type="Pfam" id="PF00753">
    <property type="entry name" value="Lactamase_B"/>
    <property type="match status" value="1"/>
</dbReference>
<proteinExistence type="predicted"/>
<evidence type="ECO:0000259" key="5">
    <source>
        <dbReference type="Pfam" id="PF00753"/>
    </source>
</evidence>
<gene>
    <name evidence="6" type="ORF">JFL43_16320</name>
</gene>
<name>A0ABS1HAH5_9BACL</name>
<accession>A0ABS1HAH5</accession>
<evidence type="ECO:0000313" key="7">
    <source>
        <dbReference type="Proteomes" id="UP000618943"/>
    </source>
</evidence>